<proteinExistence type="predicted"/>
<sequence length="158" mass="17391">MPPKKGRDSASSSMTKSSKLSFFSGQTAALKNYLPRWMKEVHPTVDSNQVWVDLCCGNAKAMQYCKTFLQYPEDTFALGSLDTGPVSQISQWIYHEGAKIMGLSTKSDYEKVEFTVMDIGLILKTVWLCATSSPSPLRSNKLSSMPSSFSSPMAIAKA</sequence>
<evidence type="ECO:0000313" key="2">
    <source>
        <dbReference type="EMBL" id="KAF8887660.1"/>
    </source>
</evidence>
<dbReference type="EMBL" id="JADNYJ010000089">
    <property type="protein sequence ID" value="KAF8887660.1"/>
    <property type="molecule type" value="Genomic_DNA"/>
</dbReference>
<name>A0A9P5TJA4_GYMJU</name>
<organism evidence="2 3">
    <name type="scientific">Gymnopilus junonius</name>
    <name type="common">Spectacular rustgill mushroom</name>
    <name type="synonym">Gymnopilus spectabilis subsp. junonius</name>
    <dbReference type="NCBI Taxonomy" id="109634"/>
    <lineage>
        <taxon>Eukaryota</taxon>
        <taxon>Fungi</taxon>
        <taxon>Dikarya</taxon>
        <taxon>Basidiomycota</taxon>
        <taxon>Agaricomycotina</taxon>
        <taxon>Agaricomycetes</taxon>
        <taxon>Agaricomycetidae</taxon>
        <taxon>Agaricales</taxon>
        <taxon>Agaricineae</taxon>
        <taxon>Hymenogastraceae</taxon>
        <taxon>Gymnopilus</taxon>
    </lineage>
</organism>
<gene>
    <name evidence="2" type="ORF">CPB84DRAFT_1749708</name>
</gene>
<reference evidence="2" key="1">
    <citation type="submission" date="2020-11" db="EMBL/GenBank/DDBJ databases">
        <authorList>
            <consortium name="DOE Joint Genome Institute"/>
            <person name="Ahrendt S."/>
            <person name="Riley R."/>
            <person name="Andreopoulos W."/>
            <person name="LaButti K."/>
            <person name="Pangilinan J."/>
            <person name="Ruiz-duenas F.J."/>
            <person name="Barrasa J.M."/>
            <person name="Sanchez-Garcia M."/>
            <person name="Camarero S."/>
            <person name="Miyauchi S."/>
            <person name="Serrano A."/>
            <person name="Linde D."/>
            <person name="Babiker R."/>
            <person name="Drula E."/>
            <person name="Ayuso-Fernandez I."/>
            <person name="Pacheco R."/>
            <person name="Padilla G."/>
            <person name="Ferreira P."/>
            <person name="Barriuso J."/>
            <person name="Kellner H."/>
            <person name="Castanera R."/>
            <person name="Alfaro M."/>
            <person name="Ramirez L."/>
            <person name="Pisabarro A.G."/>
            <person name="Kuo A."/>
            <person name="Tritt A."/>
            <person name="Lipzen A."/>
            <person name="He G."/>
            <person name="Yan M."/>
            <person name="Ng V."/>
            <person name="Cullen D."/>
            <person name="Martin F."/>
            <person name="Rosso M.-N."/>
            <person name="Henrissat B."/>
            <person name="Hibbett D."/>
            <person name="Martinez A.T."/>
            <person name="Grigoriev I.V."/>
        </authorList>
    </citation>
    <scope>NUCLEOTIDE SEQUENCE</scope>
    <source>
        <strain evidence="2">AH 44721</strain>
    </source>
</reference>
<accession>A0A9P5TJA4</accession>
<evidence type="ECO:0000256" key="1">
    <source>
        <dbReference type="SAM" id="MobiDB-lite"/>
    </source>
</evidence>
<comment type="caution">
    <text evidence="2">The sequence shown here is derived from an EMBL/GenBank/DDBJ whole genome shotgun (WGS) entry which is preliminary data.</text>
</comment>
<dbReference type="OrthoDB" id="3194534at2759"/>
<evidence type="ECO:0000313" key="3">
    <source>
        <dbReference type="Proteomes" id="UP000724874"/>
    </source>
</evidence>
<keyword evidence="3" id="KW-1185">Reference proteome</keyword>
<dbReference type="AlphaFoldDB" id="A0A9P5TJA4"/>
<feature type="region of interest" description="Disordered" evidence="1">
    <location>
        <begin position="135"/>
        <end position="158"/>
    </location>
</feature>
<feature type="compositionally biased region" description="Low complexity" evidence="1">
    <location>
        <begin position="143"/>
        <end position="158"/>
    </location>
</feature>
<dbReference type="Proteomes" id="UP000724874">
    <property type="component" value="Unassembled WGS sequence"/>
</dbReference>
<protein>
    <submittedName>
        <fullName evidence="2">Uncharacterized protein</fullName>
    </submittedName>
</protein>